<keyword evidence="11" id="KW-0511">Multifunctional enzyme</keyword>
<dbReference type="SUPFAM" id="SSF53597">
    <property type="entry name" value="Dihydrofolate reductase-like"/>
    <property type="match status" value="1"/>
</dbReference>
<sequence>MRSALALARRNLGRVWPNPSVGCIVVKDGRVVGRGVTAPGGRPHGEPQALAQAGDAARGATVYVSLEPCNHHGKTPPCSEALIEAGIARIVVACEDPDPRVSGGGIRRLREAGIQVDVGLCAEEAQAVNHGFITRILKGRPGVTLKLATSLDARVATSTGHSQWITSPDSRARGHLLRANHDAILVGIGTALADDPELTCRLPGLEGCSPVRVVLDSHLRLPTSAKLALGAASVAPTWVVTLADADGRRAANLEALGVRILRVDRDETGRLPIAAALTALAGQGITRLLVEGGAAVATSFLKAGLVDGVEWFRAPMLIGGDGLPAVGTLEAETLEQAIRLFPVGDETRRYLTS</sequence>
<dbReference type="KEGG" id="ncb:C0V82_23530"/>
<dbReference type="PANTHER" id="PTHR38011:SF7">
    <property type="entry name" value="2,5-DIAMINO-6-RIBOSYLAMINO-4(3H)-PYRIMIDINONE 5'-PHOSPHATE REDUCTASE"/>
    <property type="match status" value="1"/>
</dbReference>
<evidence type="ECO:0000256" key="1">
    <source>
        <dbReference type="ARBA" id="ARBA00002151"/>
    </source>
</evidence>
<dbReference type="GO" id="GO:0050661">
    <property type="term" value="F:NADP binding"/>
    <property type="evidence" value="ECO:0007669"/>
    <property type="project" value="InterPro"/>
</dbReference>
<feature type="binding site" evidence="14">
    <location>
        <position position="178"/>
    </location>
    <ligand>
        <name>substrate</name>
    </ligand>
</feature>
<feature type="binding site" evidence="14">
    <location>
        <position position="194"/>
    </location>
    <ligand>
        <name>NADP(+)</name>
        <dbReference type="ChEBI" id="CHEBI:58349"/>
    </ligand>
</feature>
<comment type="pathway">
    <text evidence="3 12">Cofactor biosynthesis; riboflavin biosynthesis; 5-amino-6-(D-ribitylamino)uracil from GTP: step 3/4.</text>
</comment>
<dbReference type="CDD" id="cd01284">
    <property type="entry name" value="Riboflavin_deaminase-reductase"/>
    <property type="match status" value="1"/>
</dbReference>
<keyword evidence="8 12" id="KW-0862">Zinc</keyword>
<dbReference type="PANTHER" id="PTHR38011">
    <property type="entry name" value="DIHYDROFOLATE REDUCTASE FAMILY PROTEIN (AFU_ORTHOLOGUE AFUA_8G06820)"/>
    <property type="match status" value="1"/>
</dbReference>
<feature type="domain" description="CMP/dCMP-type deaminase" evidence="16">
    <location>
        <begin position="1"/>
        <end position="117"/>
    </location>
</feature>
<dbReference type="UniPathway" id="UPA00275">
    <property type="reaction ID" value="UER00401"/>
</dbReference>
<dbReference type="InterPro" id="IPR016192">
    <property type="entry name" value="APOBEC/CMP_deaminase_Zn-bd"/>
</dbReference>
<dbReference type="GO" id="GO:0008835">
    <property type="term" value="F:diaminohydroxyphosphoribosylaminopyrimidine deaminase activity"/>
    <property type="evidence" value="ECO:0007669"/>
    <property type="project" value="UniProtKB-EC"/>
</dbReference>
<comment type="similarity">
    <text evidence="4 12">In the N-terminal section; belongs to the cytidine and deoxycytidylate deaminase family.</text>
</comment>
<keyword evidence="18" id="KW-1185">Reference proteome</keyword>
<evidence type="ECO:0000256" key="9">
    <source>
        <dbReference type="ARBA" id="ARBA00022857"/>
    </source>
</evidence>
<dbReference type="EMBL" id="CP025613">
    <property type="protein sequence ID" value="AUN33667.1"/>
    <property type="molecule type" value="Genomic_DNA"/>
</dbReference>
<dbReference type="EC" id="3.5.4.26" evidence="12"/>
<name>A0A2K9NKR9_9PROT</name>
<comment type="catalytic activity">
    <reaction evidence="12">
        <text>2,5-diamino-6-hydroxy-4-(5-phosphoribosylamino)-pyrimidine + H2O + H(+) = 5-amino-6-(5-phospho-D-ribosylamino)uracil + NH4(+)</text>
        <dbReference type="Rhea" id="RHEA:21868"/>
        <dbReference type="ChEBI" id="CHEBI:15377"/>
        <dbReference type="ChEBI" id="CHEBI:15378"/>
        <dbReference type="ChEBI" id="CHEBI:28938"/>
        <dbReference type="ChEBI" id="CHEBI:58453"/>
        <dbReference type="ChEBI" id="CHEBI:58614"/>
        <dbReference type="EC" id="3.5.4.26"/>
    </reaction>
</comment>
<geneLocation type="plasmid" evidence="17 18">
    <name>unnamed1</name>
</geneLocation>
<dbReference type="AlphaFoldDB" id="A0A2K9NKR9"/>
<evidence type="ECO:0000259" key="16">
    <source>
        <dbReference type="PROSITE" id="PS51747"/>
    </source>
</evidence>
<dbReference type="Pfam" id="PF01872">
    <property type="entry name" value="RibD_C"/>
    <property type="match status" value="1"/>
</dbReference>
<dbReference type="PROSITE" id="PS00903">
    <property type="entry name" value="CYT_DCMP_DEAMINASES_1"/>
    <property type="match status" value="1"/>
</dbReference>
<dbReference type="InterPro" id="IPR050765">
    <property type="entry name" value="Riboflavin_Biosynth_HTPR"/>
</dbReference>
<evidence type="ECO:0000256" key="7">
    <source>
        <dbReference type="ARBA" id="ARBA00022723"/>
    </source>
</evidence>
<comment type="similarity">
    <text evidence="5 12">In the C-terminal section; belongs to the HTP reductase family.</text>
</comment>
<dbReference type="SUPFAM" id="SSF53927">
    <property type="entry name" value="Cytidine deaminase-like"/>
    <property type="match status" value="1"/>
</dbReference>
<evidence type="ECO:0000256" key="12">
    <source>
        <dbReference type="PIRNR" id="PIRNR006769"/>
    </source>
</evidence>
<evidence type="ECO:0000313" key="18">
    <source>
        <dbReference type="Proteomes" id="UP000234752"/>
    </source>
</evidence>
<dbReference type="Proteomes" id="UP000234752">
    <property type="component" value="Plasmid unnamed1"/>
</dbReference>
<dbReference type="NCBIfam" id="TIGR00326">
    <property type="entry name" value="eubact_ribD"/>
    <property type="match status" value="1"/>
</dbReference>
<dbReference type="GO" id="GO:0009231">
    <property type="term" value="P:riboflavin biosynthetic process"/>
    <property type="evidence" value="ECO:0007669"/>
    <property type="project" value="UniProtKB-UniPathway"/>
</dbReference>
<comment type="cofactor">
    <cofactor evidence="12 15">
        <name>Zn(2+)</name>
        <dbReference type="ChEBI" id="CHEBI:29105"/>
    </cofactor>
    <text evidence="12 15">Binds 1 zinc ion.</text>
</comment>
<dbReference type="InterPro" id="IPR004794">
    <property type="entry name" value="Eubact_RibD"/>
</dbReference>
<evidence type="ECO:0000256" key="15">
    <source>
        <dbReference type="PIRSR" id="PIRSR006769-3"/>
    </source>
</evidence>
<feature type="binding site" evidence="14">
    <location>
        <position position="198"/>
    </location>
    <ligand>
        <name>substrate</name>
    </ligand>
</feature>
<dbReference type="Pfam" id="PF00383">
    <property type="entry name" value="dCMP_cyt_deam_1"/>
    <property type="match status" value="1"/>
</dbReference>
<feature type="binding site" evidence="14">
    <location>
        <position position="164"/>
    </location>
    <ligand>
        <name>NADP(+)</name>
        <dbReference type="ChEBI" id="CHEBI:58349"/>
    </ligand>
</feature>
<feature type="binding site" evidence="14">
    <location>
        <begin position="293"/>
        <end position="299"/>
    </location>
    <ligand>
        <name>NADP(+)</name>
        <dbReference type="ChEBI" id="CHEBI:58349"/>
    </ligand>
</feature>
<evidence type="ECO:0000256" key="4">
    <source>
        <dbReference type="ARBA" id="ARBA00005259"/>
    </source>
</evidence>
<comment type="function">
    <text evidence="1 12">Converts 2,5-diamino-6-(ribosylamino)-4(3h)-pyrimidinone 5'-phosphate into 5-amino-6-(ribosylamino)-2,4(1h,3h)-pyrimidinedione 5'-phosphate.</text>
</comment>
<dbReference type="Gene3D" id="3.40.430.10">
    <property type="entry name" value="Dihydrofolate Reductase, subunit A"/>
    <property type="match status" value="1"/>
</dbReference>
<evidence type="ECO:0000256" key="11">
    <source>
        <dbReference type="ARBA" id="ARBA00023268"/>
    </source>
</evidence>
<evidence type="ECO:0000256" key="6">
    <source>
        <dbReference type="ARBA" id="ARBA00022619"/>
    </source>
</evidence>
<keyword evidence="17" id="KW-0614">Plasmid</keyword>
<feature type="binding site" evidence="14">
    <location>
        <position position="148"/>
    </location>
    <ligand>
        <name>NADP(+)</name>
        <dbReference type="ChEBI" id="CHEBI:58349"/>
    </ligand>
</feature>
<evidence type="ECO:0000256" key="5">
    <source>
        <dbReference type="ARBA" id="ARBA00007417"/>
    </source>
</evidence>
<dbReference type="GO" id="GO:0008703">
    <property type="term" value="F:5-amino-6-(5-phosphoribosylamino)uracil reductase activity"/>
    <property type="evidence" value="ECO:0007669"/>
    <property type="project" value="UniProtKB-EC"/>
</dbReference>
<evidence type="ECO:0000313" key="17">
    <source>
        <dbReference type="EMBL" id="AUN33667.1"/>
    </source>
</evidence>
<dbReference type="GO" id="GO:0008270">
    <property type="term" value="F:zinc ion binding"/>
    <property type="evidence" value="ECO:0007669"/>
    <property type="project" value="InterPro"/>
</dbReference>
<keyword evidence="12" id="KW-0378">Hydrolase</keyword>
<reference evidence="17 18" key="1">
    <citation type="submission" date="2017-12" db="EMBL/GenBank/DDBJ databases">
        <title>Genomes of bacteria within cyanobacterial aggregates.</title>
        <authorList>
            <person name="Cai H."/>
        </authorList>
    </citation>
    <scope>NUCLEOTIDE SEQUENCE [LARGE SCALE GENOMIC DNA]</scope>
    <source>
        <strain evidence="17 18">TH16</strain>
        <plasmid evidence="17 18">unnamed1</plasmid>
    </source>
</reference>
<evidence type="ECO:0000256" key="3">
    <source>
        <dbReference type="ARBA" id="ARBA00004910"/>
    </source>
</evidence>
<evidence type="ECO:0000256" key="8">
    <source>
        <dbReference type="ARBA" id="ARBA00022833"/>
    </source>
</evidence>
<protein>
    <recommendedName>
        <fullName evidence="12">Riboflavin biosynthesis protein RibD</fullName>
    </recommendedName>
    <domain>
        <recommendedName>
            <fullName evidence="12">Diaminohydroxyphosphoribosylaminopyrimidine deaminase</fullName>
            <shortName evidence="12">DRAP deaminase</shortName>
            <ecNumber evidence="12">3.5.4.26</ecNumber>
        </recommendedName>
        <alternativeName>
            <fullName evidence="12">Riboflavin-specific deaminase</fullName>
        </alternativeName>
    </domain>
    <domain>
        <recommendedName>
            <fullName evidence="12">5-amino-6-(5-phosphoribosylamino)uracil reductase</fullName>
            <ecNumber evidence="12">1.1.1.193</ecNumber>
        </recommendedName>
        <alternativeName>
            <fullName evidence="12">HTP reductase</fullName>
        </alternativeName>
    </domain>
</protein>
<accession>A0A2K9NKR9</accession>
<keyword evidence="9 12" id="KW-0521">NADP</keyword>
<dbReference type="Gene3D" id="3.40.140.10">
    <property type="entry name" value="Cytidine Deaminase, domain 2"/>
    <property type="match status" value="1"/>
</dbReference>
<keyword evidence="7 12" id="KW-0479">Metal-binding</keyword>
<feature type="binding site" evidence="15">
    <location>
        <position position="44"/>
    </location>
    <ligand>
        <name>Zn(2+)</name>
        <dbReference type="ChEBI" id="CHEBI:29105"/>
        <note>catalytic</note>
    </ligand>
</feature>
<feature type="binding site" evidence="14">
    <location>
        <position position="217"/>
    </location>
    <ligand>
        <name>NADP(+)</name>
        <dbReference type="ChEBI" id="CHEBI:58349"/>
    </ligand>
</feature>
<dbReference type="InterPro" id="IPR002125">
    <property type="entry name" value="CMP_dCMP_dom"/>
</dbReference>
<organism evidence="17 18">
    <name type="scientific">Niveispirillum cyanobacteriorum</name>
    <dbReference type="NCBI Taxonomy" id="1612173"/>
    <lineage>
        <taxon>Bacteria</taxon>
        <taxon>Pseudomonadati</taxon>
        <taxon>Pseudomonadota</taxon>
        <taxon>Alphaproteobacteria</taxon>
        <taxon>Rhodospirillales</taxon>
        <taxon>Azospirillaceae</taxon>
        <taxon>Niveispirillum</taxon>
    </lineage>
</organism>
<feature type="active site" description="Proton donor" evidence="13">
    <location>
        <position position="46"/>
    </location>
</feature>
<feature type="binding site" evidence="14">
    <location>
        <position position="162"/>
    </location>
    <ligand>
        <name>substrate</name>
    </ligand>
</feature>
<proteinExistence type="inferred from homology"/>
<dbReference type="PIRSF" id="PIRSF006769">
    <property type="entry name" value="RibD"/>
    <property type="match status" value="1"/>
</dbReference>
<keyword evidence="6 12" id="KW-0686">Riboflavin biosynthesis</keyword>
<feature type="binding site" evidence="14">
    <location>
        <position position="201"/>
    </location>
    <ligand>
        <name>substrate</name>
    </ligand>
</feature>
<feature type="binding site" evidence="15">
    <location>
        <position position="78"/>
    </location>
    <ligand>
        <name>Zn(2+)</name>
        <dbReference type="ChEBI" id="CHEBI:29105"/>
        <note>catalytic</note>
    </ligand>
</feature>
<gene>
    <name evidence="17" type="primary">ribD</name>
    <name evidence="17" type="ORF">C0V82_23530</name>
</gene>
<feature type="binding site" evidence="14">
    <location>
        <position position="291"/>
    </location>
    <ligand>
        <name>substrate</name>
    </ligand>
</feature>
<dbReference type="NCBIfam" id="TIGR00227">
    <property type="entry name" value="ribD_Cterm"/>
    <property type="match status" value="1"/>
</dbReference>
<dbReference type="EC" id="1.1.1.193" evidence="12"/>
<dbReference type="OrthoDB" id="9800865at2"/>
<evidence type="ECO:0000256" key="2">
    <source>
        <dbReference type="ARBA" id="ARBA00004882"/>
    </source>
</evidence>
<evidence type="ECO:0000256" key="10">
    <source>
        <dbReference type="ARBA" id="ARBA00023002"/>
    </source>
</evidence>
<evidence type="ECO:0000256" key="14">
    <source>
        <dbReference type="PIRSR" id="PIRSR006769-2"/>
    </source>
</evidence>
<feature type="binding site" evidence="14">
    <location>
        <position position="190"/>
    </location>
    <ligand>
        <name>NADP(+)</name>
        <dbReference type="ChEBI" id="CHEBI:58349"/>
    </ligand>
</feature>
<evidence type="ECO:0000256" key="13">
    <source>
        <dbReference type="PIRSR" id="PIRSR006769-1"/>
    </source>
</evidence>
<dbReference type="InterPro" id="IPR016193">
    <property type="entry name" value="Cytidine_deaminase-like"/>
</dbReference>
<comment type="catalytic activity">
    <reaction evidence="12">
        <text>5-amino-6-(5-phospho-D-ribitylamino)uracil + NADP(+) = 5-amino-6-(5-phospho-D-ribosylamino)uracil + NADPH + H(+)</text>
        <dbReference type="Rhea" id="RHEA:17845"/>
        <dbReference type="ChEBI" id="CHEBI:15378"/>
        <dbReference type="ChEBI" id="CHEBI:57783"/>
        <dbReference type="ChEBI" id="CHEBI:58349"/>
        <dbReference type="ChEBI" id="CHEBI:58421"/>
        <dbReference type="ChEBI" id="CHEBI:58453"/>
        <dbReference type="EC" id="1.1.1.193"/>
    </reaction>
</comment>
<dbReference type="InterPro" id="IPR002734">
    <property type="entry name" value="RibDG_C"/>
</dbReference>
<dbReference type="InterPro" id="IPR011549">
    <property type="entry name" value="RibD_C"/>
</dbReference>
<dbReference type="PROSITE" id="PS51747">
    <property type="entry name" value="CYT_DCMP_DEAMINASES_2"/>
    <property type="match status" value="1"/>
</dbReference>
<dbReference type="InterPro" id="IPR024072">
    <property type="entry name" value="DHFR-like_dom_sf"/>
</dbReference>
<feature type="binding site" evidence="15">
    <location>
        <position position="69"/>
    </location>
    <ligand>
        <name>Zn(2+)</name>
        <dbReference type="ChEBI" id="CHEBI:29105"/>
        <note>catalytic</note>
    </ligand>
</feature>
<comment type="pathway">
    <text evidence="2 12">Cofactor biosynthesis; riboflavin biosynthesis; 5-amino-6-(D-ribitylamino)uracil from GTP: step 2/4.</text>
</comment>
<keyword evidence="10 12" id="KW-0560">Oxidoreductase</keyword>